<keyword evidence="11" id="KW-1185">Reference proteome</keyword>
<feature type="compositionally biased region" description="Basic and acidic residues" evidence="7">
    <location>
        <begin position="14"/>
        <end position="32"/>
    </location>
</feature>
<evidence type="ECO:0000256" key="2">
    <source>
        <dbReference type="ARBA" id="ARBA00022448"/>
    </source>
</evidence>
<dbReference type="PANTHER" id="PTHR43341:SF20">
    <property type="entry name" value="AAT FAMILY AMINO ACID TRANSPORTER"/>
    <property type="match status" value="1"/>
</dbReference>
<evidence type="ECO:0000256" key="5">
    <source>
        <dbReference type="ARBA" id="ARBA00022989"/>
    </source>
</evidence>
<keyword evidence="6 8" id="KW-0472">Membrane</keyword>
<feature type="transmembrane region" description="Helical" evidence="8">
    <location>
        <begin position="87"/>
        <end position="110"/>
    </location>
</feature>
<dbReference type="PROSITE" id="PS00218">
    <property type="entry name" value="AMINO_ACID_PERMEASE_1"/>
    <property type="match status" value="1"/>
</dbReference>
<feature type="transmembrane region" description="Helical" evidence="8">
    <location>
        <begin position="162"/>
        <end position="182"/>
    </location>
</feature>
<keyword evidence="2" id="KW-0813">Transport</keyword>
<evidence type="ECO:0000313" key="11">
    <source>
        <dbReference type="Proteomes" id="UP000054270"/>
    </source>
</evidence>
<dbReference type="EMBL" id="KN817529">
    <property type="protein sequence ID" value="KJA26161.1"/>
    <property type="molecule type" value="Genomic_DNA"/>
</dbReference>
<dbReference type="Pfam" id="PF00324">
    <property type="entry name" value="AA_permease"/>
    <property type="match status" value="1"/>
</dbReference>
<feature type="transmembrane region" description="Helical" evidence="8">
    <location>
        <begin position="285"/>
        <end position="304"/>
    </location>
</feature>
<dbReference type="Gene3D" id="1.20.1740.10">
    <property type="entry name" value="Amino acid/polyamine transporter I"/>
    <property type="match status" value="1"/>
</dbReference>
<feature type="transmembrane region" description="Helical" evidence="8">
    <location>
        <begin position="457"/>
        <end position="475"/>
    </location>
</feature>
<feature type="transmembrane region" description="Helical" evidence="8">
    <location>
        <begin position="310"/>
        <end position="329"/>
    </location>
</feature>
<gene>
    <name evidence="10" type="ORF">HYPSUDRAFT_64368</name>
</gene>
<keyword evidence="4" id="KW-0029">Amino-acid transport</keyword>
<accession>A0A0D2PC94</accession>
<feature type="transmembrane region" description="Helical" evidence="8">
    <location>
        <begin position="135"/>
        <end position="156"/>
    </location>
</feature>
<feature type="transmembrane region" description="Helical" evidence="8">
    <location>
        <begin position="54"/>
        <end position="75"/>
    </location>
</feature>
<dbReference type="AlphaFoldDB" id="A0A0D2PC94"/>
<dbReference type="GO" id="GO:0016020">
    <property type="term" value="C:membrane"/>
    <property type="evidence" value="ECO:0007669"/>
    <property type="project" value="UniProtKB-SubCell"/>
</dbReference>
<comment type="subcellular location">
    <subcellularLocation>
        <location evidence="1">Membrane</location>
        <topology evidence="1">Multi-pass membrane protein</topology>
    </subcellularLocation>
</comment>
<evidence type="ECO:0000256" key="8">
    <source>
        <dbReference type="SAM" id="Phobius"/>
    </source>
</evidence>
<dbReference type="GO" id="GO:0015171">
    <property type="term" value="F:amino acid transmembrane transporter activity"/>
    <property type="evidence" value="ECO:0007669"/>
    <property type="project" value="TreeGrafter"/>
</dbReference>
<evidence type="ECO:0000313" key="10">
    <source>
        <dbReference type="EMBL" id="KJA26161.1"/>
    </source>
</evidence>
<evidence type="ECO:0000256" key="1">
    <source>
        <dbReference type="ARBA" id="ARBA00004141"/>
    </source>
</evidence>
<dbReference type="InterPro" id="IPR004841">
    <property type="entry name" value="AA-permease/SLC12A_dom"/>
</dbReference>
<dbReference type="PIRSF" id="PIRSF006060">
    <property type="entry name" value="AA_transporter"/>
    <property type="match status" value="1"/>
</dbReference>
<keyword evidence="3 8" id="KW-0812">Transmembrane</keyword>
<keyword evidence="5 8" id="KW-1133">Transmembrane helix</keyword>
<dbReference type="Proteomes" id="UP000054270">
    <property type="component" value="Unassembled WGS sequence"/>
</dbReference>
<feature type="transmembrane region" description="Helical" evidence="8">
    <location>
        <begin position="384"/>
        <end position="402"/>
    </location>
</feature>
<protein>
    <recommendedName>
        <fullName evidence="9">Amino acid permease/ SLC12A domain-containing protein</fullName>
    </recommendedName>
</protein>
<organism evidence="10 11">
    <name type="scientific">Hypholoma sublateritium (strain FD-334 SS-4)</name>
    <dbReference type="NCBI Taxonomy" id="945553"/>
    <lineage>
        <taxon>Eukaryota</taxon>
        <taxon>Fungi</taxon>
        <taxon>Dikarya</taxon>
        <taxon>Basidiomycota</taxon>
        <taxon>Agaricomycotina</taxon>
        <taxon>Agaricomycetes</taxon>
        <taxon>Agaricomycetidae</taxon>
        <taxon>Agaricales</taxon>
        <taxon>Agaricineae</taxon>
        <taxon>Strophariaceae</taxon>
        <taxon>Hypholoma</taxon>
    </lineage>
</organism>
<dbReference type="STRING" id="945553.A0A0D2PC94"/>
<evidence type="ECO:0000256" key="6">
    <source>
        <dbReference type="ARBA" id="ARBA00023136"/>
    </source>
</evidence>
<evidence type="ECO:0000256" key="3">
    <source>
        <dbReference type="ARBA" id="ARBA00022692"/>
    </source>
</evidence>
<feature type="transmembrane region" description="Helical" evidence="8">
    <location>
        <begin position="244"/>
        <end position="265"/>
    </location>
</feature>
<feature type="transmembrane region" description="Helical" evidence="8">
    <location>
        <begin position="495"/>
        <end position="512"/>
    </location>
</feature>
<dbReference type="OrthoDB" id="10062876at2759"/>
<name>A0A0D2PC94_HYPSF</name>
<evidence type="ECO:0000256" key="4">
    <source>
        <dbReference type="ARBA" id="ARBA00022970"/>
    </source>
</evidence>
<reference evidence="11" key="1">
    <citation type="submission" date="2014-04" db="EMBL/GenBank/DDBJ databases">
        <title>Evolutionary Origins and Diversification of the Mycorrhizal Mutualists.</title>
        <authorList>
            <consortium name="DOE Joint Genome Institute"/>
            <consortium name="Mycorrhizal Genomics Consortium"/>
            <person name="Kohler A."/>
            <person name="Kuo A."/>
            <person name="Nagy L.G."/>
            <person name="Floudas D."/>
            <person name="Copeland A."/>
            <person name="Barry K.W."/>
            <person name="Cichocki N."/>
            <person name="Veneault-Fourrey C."/>
            <person name="LaButti K."/>
            <person name="Lindquist E.A."/>
            <person name="Lipzen A."/>
            <person name="Lundell T."/>
            <person name="Morin E."/>
            <person name="Murat C."/>
            <person name="Riley R."/>
            <person name="Ohm R."/>
            <person name="Sun H."/>
            <person name="Tunlid A."/>
            <person name="Henrissat B."/>
            <person name="Grigoriev I.V."/>
            <person name="Hibbett D.S."/>
            <person name="Martin F."/>
        </authorList>
    </citation>
    <scope>NUCLEOTIDE SEQUENCE [LARGE SCALE GENOMIC DNA]</scope>
    <source>
        <strain evidence="11">FD-334 SS-4</strain>
    </source>
</reference>
<feature type="region of interest" description="Disordered" evidence="7">
    <location>
        <begin position="1"/>
        <end position="39"/>
    </location>
</feature>
<dbReference type="OMA" id="NNAAWIS"/>
<feature type="transmembrane region" description="Helical" evidence="8">
    <location>
        <begin position="189"/>
        <end position="209"/>
    </location>
</feature>
<evidence type="ECO:0000259" key="9">
    <source>
        <dbReference type="Pfam" id="PF00324"/>
    </source>
</evidence>
<sequence>MESLKQGPTPPDGSHLDEKNSAEVEVLDEHSSDPTIDPETGEYKLVRQLKNRHISLISIGGVIGTGLFLGTASSLRSGGPVGLLLGYSLMGTICYSVMVSLGEMIAFLPIPGGHIKLAKRFVDPALSFAMGWNYWYSWTIILPAELSAASILVGFWNRTISPAVWITIFIVVVVSINILGAGAYGEAEFVFASIKVITITGLIILGIVLDLGGGPDHDRLGFRYWKDPGPFVQFDNIGGTKGRFLAFCSVLTQAAFSFVGTEVVAIAAAEAKNPRRNIPKAVKRVSARIILFYVLGTAVIGLLVPSNSPGLNLAEIQGTAAASPFVIAINRAGIKALPSIINACLITSAASAASSDIYTGSRVLYGLASTGNAPKIFLRTLRSGLPVLAVMCNSSFTLLGYMGAKAGSGRVFGWFVNMTAVAGLIAWCGIAFTYIRFYEGLKAQGIDRRSLPYSSRLQPFAAWYALIMCAVISLLSGWEVFLKGGWAADTFVTNYLPLALFPILYFGAKFYYKEPIKKPHEMDFVTDIAAIEAESYDEPPPRNAIEALWQWMVGKISNVKFACKRFSIQKPQMRSMHSAAVAVLRSDVEFHLCSAR</sequence>
<dbReference type="FunFam" id="1.20.1740.10:FF:000006">
    <property type="entry name" value="General amino acid permease"/>
    <property type="match status" value="1"/>
</dbReference>
<feature type="transmembrane region" description="Helical" evidence="8">
    <location>
        <begin position="414"/>
        <end position="437"/>
    </location>
</feature>
<dbReference type="PANTHER" id="PTHR43341">
    <property type="entry name" value="AMINO ACID PERMEASE"/>
    <property type="match status" value="1"/>
</dbReference>
<evidence type="ECO:0000256" key="7">
    <source>
        <dbReference type="SAM" id="MobiDB-lite"/>
    </source>
</evidence>
<dbReference type="InterPro" id="IPR004840">
    <property type="entry name" value="Amino_acid_permease_CS"/>
</dbReference>
<dbReference type="InterPro" id="IPR050524">
    <property type="entry name" value="APC_YAT"/>
</dbReference>
<feature type="domain" description="Amino acid permease/ SLC12A" evidence="9">
    <location>
        <begin position="53"/>
        <end position="518"/>
    </location>
</feature>
<proteinExistence type="predicted"/>